<dbReference type="InParanoid" id="H2ZJQ3"/>
<sequence>MSMGNGDIEQEYRPRVMGMIEELQNAGTDFTVEVLAEMNGAGGEDDGKIRNGDYSKALAVLDRNGDGKLTAEEVEIATWDQLRAYAKEIEPHEPSNSYELEYSLISYDDVVHLLRTIMRFTKVFTRKAWNDNYVAKLHGTKDFANEIFTGLVDSEDINEVESSSITEDVIKRALKNWLRFWVPQYASSDVRPDTGDKVGTEYNNEEPEEEPEEEFEDEDEEQDMKEEL</sequence>
<evidence type="ECO:0000313" key="3">
    <source>
        <dbReference type="Proteomes" id="UP000007875"/>
    </source>
</evidence>
<reference evidence="2" key="2">
    <citation type="submission" date="2025-08" db="UniProtKB">
        <authorList>
            <consortium name="Ensembl"/>
        </authorList>
    </citation>
    <scope>IDENTIFICATION</scope>
</reference>
<protein>
    <recommendedName>
        <fullName evidence="4">EF-hand domain-containing protein</fullName>
    </recommendedName>
</protein>
<reference evidence="2" key="3">
    <citation type="submission" date="2025-09" db="UniProtKB">
        <authorList>
            <consortium name="Ensembl"/>
        </authorList>
    </citation>
    <scope>IDENTIFICATION</scope>
</reference>
<feature type="compositionally biased region" description="Basic and acidic residues" evidence="1">
    <location>
        <begin position="190"/>
        <end position="199"/>
    </location>
</feature>
<dbReference type="STRING" id="51511.ENSCSAVP00000017819"/>
<feature type="compositionally biased region" description="Acidic residues" evidence="1">
    <location>
        <begin position="203"/>
        <end position="228"/>
    </location>
</feature>
<dbReference type="InterPro" id="IPR018247">
    <property type="entry name" value="EF_Hand_1_Ca_BS"/>
</dbReference>
<reference evidence="3" key="1">
    <citation type="submission" date="2003-08" db="EMBL/GenBank/DDBJ databases">
        <authorList>
            <person name="Birren B."/>
            <person name="Nusbaum C."/>
            <person name="Abebe A."/>
            <person name="Abouelleil A."/>
            <person name="Adekoya E."/>
            <person name="Ait-zahra M."/>
            <person name="Allen N."/>
            <person name="Allen T."/>
            <person name="An P."/>
            <person name="Anderson M."/>
            <person name="Anderson S."/>
            <person name="Arachchi H."/>
            <person name="Armbruster J."/>
            <person name="Bachantsang P."/>
            <person name="Baldwin J."/>
            <person name="Barry A."/>
            <person name="Bayul T."/>
            <person name="Blitshsteyn B."/>
            <person name="Bloom T."/>
            <person name="Blye J."/>
            <person name="Boguslavskiy L."/>
            <person name="Borowsky M."/>
            <person name="Boukhgalter B."/>
            <person name="Brunache A."/>
            <person name="Butler J."/>
            <person name="Calixte N."/>
            <person name="Calvo S."/>
            <person name="Camarata J."/>
            <person name="Campo K."/>
            <person name="Chang J."/>
            <person name="Cheshatsang Y."/>
            <person name="Citroen M."/>
            <person name="Collymore A."/>
            <person name="Considine T."/>
            <person name="Cook A."/>
            <person name="Cooke P."/>
            <person name="Corum B."/>
            <person name="Cuomo C."/>
            <person name="David R."/>
            <person name="Dawoe T."/>
            <person name="Degray S."/>
            <person name="Dodge S."/>
            <person name="Dooley K."/>
            <person name="Dorje P."/>
            <person name="Dorjee K."/>
            <person name="Dorris L."/>
            <person name="Duffey N."/>
            <person name="Dupes A."/>
            <person name="Elkins T."/>
            <person name="Engels R."/>
            <person name="Erickson J."/>
            <person name="Farina A."/>
            <person name="Faro S."/>
            <person name="Ferreira P."/>
            <person name="Fischer H."/>
            <person name="Fitzgerald M."/>
            <person name="Foley K."/>
            <person name="Gage D."/>
            <person name="Galagan J."/>
            <person name="Gearin G."/>
            <person name="Gnerre S."/>
            <person name="Gnirke A."/>
            <person name="Goyette A."/>
            <person name="Graham J."/>
            <person name="Grandbois E."/>
            <person name="Gyaltsen K."/>
            <person name="Hafez N."/>
            <person name="Hagopian D."/>
            <person name="Hagos B."/>
            <person name="Hall J."/>
            <person name="Hatcher B."/>
            <person name="Heller A."/>
            <person name="Higgins H."/>
            <person name="Honan T."/>
            <person name="Horn A."/>
            <person name="Houde N."/>
            <person name="Hughes L."/>
            <person name="Hulme W."/>
            <person name="Husby E."/>
            <person name="Iliev I."/>
            <person name="Jaffe D."/>
            <person name="Jones C."/>
            <person name="Kamal M."/>
            <person name="Kamat A."/>
            <person name="Kamvysselis M."/>
            <person name="Karlsson E."/>
            <person name="Kells C."/>
            <person name="Kieu A."/>
            <person name="Kisner P."/>
            <person name="Kodira C."/>
            <person name="Kulbokas E."/>
            <person name="Labutti K."/>
            <person name="Lama D."/>
            <person name="Landers T."/>
            <person name="Leger J."/>
            <person name="Levine S."/>
            <person name="Lewis D."/>
            <person name="Lewis T."/>
            <person name="Lindblad-toh K."/>
            <person name="Liu X."/>
            <person name="Lokyitsang T."/>
            <person name="Lokyitsang Y."/>
            <person name="Lucien O."/>
            <person name="Lui A."/>
            <person name="Ma L.J."/>
            <person name="Mabbitt R."/>
            <person name="Macdonald J."/>
            <person name="Maclean C."/>
            <person name="Major J."/>
            <person name="Manning J."/>
            <person name="Marabella R."/>
            <person name="Maru K."/>
            <person name="Matthews C."/>
            <person name="Mauceli E."/>
            <person name="Mccarthy M."/>
            <person name="Mcdonough S."/>
            <person name="Mcghee T."/>
            <person name="Meldrim J."/>
            <person name="Meneus L."/>
            <person name="Mesirov J."/>
            <person name="Mihalev A."/>
            <person name="Mihova T."/>
            <person name="Mikkelsen T."/>
            <person name="Mlenga V."/>
            <person name="Moru K."/>
            <person name="Mozes J."/>
            <person name="Mulrain L."/>
            <person name="Munson G."/>
            <person name="Naylor J."/>
            <person name="Newes C."/>
            <person name="Nguyen C."/>
            <person name="Nguyen N."/>
            <person name="Nguyen T."/>
            <person name="Nicol R."/>
            <person name="Nielsen C."/>
            <person name="Nizzari M."/>
            <person name="Norbu C."/>
            <person name="Norbu N."/>
            <person name="O'donnell P."/>
            <person name="Okoawo O."/>
            <person name="O'leary S."/>
            <person name="Omotosho B."/>
            <person name="O'neill K."/>
            <person name="Osman S."/>
            <person name="Parker S."/>
            <person name="Perrin D."/>
            <person name="Phunkhang P."/>
            <person name="Piqani B."/>
            <person name="Purcell S."/>
            <person name="Rachupka T."/>
            <person name="Ramasamy U."/>
            <person name="Rameau R."/>
            <person name="Ray V."/>
            <person name="Raymond C."/>
            <person name="Retta R."/>
            <person name="Richardson S."/>
            <person name="Rise C."/>
            <person name="Rodriguez J."/>
            <person name="Rogers J."/>
            <person name="Rogov P."/>
            <person name="Rutman M."/>
            <person name="Schupbach R."/>
            <person name="Seaman C."/>
            <person name="Settipalli S."/>
            <person name="Sharpe T."/>
            <person name="Sheridan J."/>
            <person name="Sherpa N."/>
            <person name="Shi J."/>
            <person name="Smirnov S."/>
            <person name="Smith C."/>
            <person name="Sougnez C."/>
            <person name="Spencer B."/>
            <person name="Stalker J."/>
            <person name="Stange-thomann N."/>
            <person name="Stavropoulos S."/>
            <person name="Stetson K."/>
            <person name="Stone C."/>
            <person name="Stone S."/>
            <person name="Stubbs M."/>
            <person name="Talamas J."/>
            <person name="Tchuinga P."/>
            <person name="Tenzing P."/>
            <person name="Tesfaye S."/>
            <person name="Theodore J."/>
            <person name="Thoulutsang Y."/>
            <person name="Topham K."/>
            <person name="Towey S."/>
            <person name="Tsamla T."/>
            <person name="Tsomo N."/>
            <person name="Vallee D."/>
            <person name="Vassiliev H."/>
            <person name="Venkataraman V."/>
            <person name="Vinson J."/>
            <person name="Vo A."/>
            <person name="Wade C."/>
            <person name="Wang S."/>
            <person name="Wangchuk T."/>
            <person name="Wangdi T."/>
            <person name="Whittaker C."/>
            <person name="Wilkinson J."/>
            <person name="Wu Y."/>
            <person name="Wyman D."/>
            <person name="Yadav S."/>
            <person name="Yang S."/>
            <person name="Yang X."/>
            <person name="Yeager S."/>
            <person name="Yee E."/>
            <person name="Young G."/>
            <person name="Zainoun J."/>
            <person name="Zembeck L."/>
            <person name="Zimmer A."/>
            <person name="Zody M."/>
            <person name="Lander E."/>
        </authorList>
    </citation>
    <scope>NUCLEOTIDE SEQUENCE [LARGE SCALE GENOMIC DNA]</scope>
</reference>
<dbReference type="HOGENOM" id="CLU_1214414_0_0_1"/>
<evidence type="ECO:0008006" key="4">
    <source>
        <dbReference type="Google" id="ProtNLM"/>
    </source>
</evidence>
<organism evidence="2 3">
    <name type="scientific">Ciona savignyi</name>
    <name type="common">Pacific transparent sea squirt</name>
    <dbReference type="NCBI Taxonomy" id="51511"/>
    <lineage>
        <taxon>Eukaryota</taxon>
        <taxon>Metazoa</taxon>
        <taxon>Chordata</taxon>
        <taxon>Tunicata</taxon>
        <taxon>Ascidiacea</taxon>
        <taxon>Phlebobranchia</taxon>
        <taxon>Cionidae</taxon>
        <taxon>Ciona</taxon>
    </lineage>
</organism>
<accession>H2ZJQ3</accession>
<dbReference type="Ensembl" id="ENSCSAVT00000018013.1">
    <property type="protein sequence ID" value="ENSCSAVP00000017819.1"/>
    <property type="gene ID" value="ENSCSAVG00000010488.1"/>
</dbReference>
<dbReference type="Proteomes" id="UP000007875">
    <property type="component" value="Unassembled WGS sequence"/>
</dbReference>
<keyword evidence="3" id="KW-1185">Reference proteome</keyword>
<evidence type="ECO:0000313" key="2">
    <source>
        <dbReference type="Ensembl" id="ENSCSAVP00000017819.1"/>
    </source>
</evidence>
<dbReference type="AlphaFoldDB" id="H2ZJQ3"/>
<proteinExistence type="predicted"/>
<evidence type="ECO:0000256" key="1">
    <source>
        <dbReference type="SAM" id="MobiDB-lite"/>
    </source>
</evidence>
<name>H2ZJQ3_CIOSA</name>
<feature type="region of interest" description="Disordered" evidence="1">
    <location>
        <begin position="188"/>
        <end position="228"/>
    </location>
</feature>
<dbReference type="PROSITE" id="PS00018">
    <property type="entry name" value="EF_HAND_1"/>
    <property type="match status" value="1"/>
</dbReference>